<sequence>MILLAIVIDAACSKEKPAKEHFIGIDGISFENYPKVDGSTSSYVLNMMVACKQLSVPYKWSGADTFIEWSIHPVYDKIPKERWPFFSEKIKSSKTHTAFLNLINGNADIIITSSTASPEEKAYAEAAGIILTETPIASDAFVFVLNKNNPVKSLTADQIRKIYTGEIINWSQIGGKNAAIKVFTRPRNSGSEEVFRSLVMDGMEPADFPESAIGGMAGVFTEVRNFENAICYTFNNYKNLQARVPDSEVPKIAIDNIFPSEKTIANGTYPFITKLYVIIRSDLDHNTMAYKLYEWLQSQHAKPTIAECGFLPD</sequence>
<protein>
    <recommendedName>
        <fullName evidence="2">PBP domain-containing protein</fullName>
    </recommendedName>
</protein>
<feature type="domain" description="PBP" evidence="2">
    <location>
        <begin position="89"/>
        <end position="298"/>
    </location>
</feature>
<keyword evidence="1" id="KW-0732">Signal</keyword>
<dbReference type="PANTHER" id="PTHR30570:SF1">
    <property type="entry name" value="PHOSPHATE-BINDING PROTEIN PSTS"/>
    <property type="match status" value="1"/>
</dbReference>
<accession>A0A1A9HWX8</accession>
<dbReference type="EMBL" id="CP015772">
    <property type="protein sequence ID" value="ANH79743.1"/>
    <property type="molecule type" value="Genomic_DNA"/>
</dbReference>
<gene>
    <name evidence="3" type="ORF">A8C56_01015</name>
</gene>
<name>A0A1A9HWX8_9BACT</name>
<dbReference type="KEGG" id="nia:A8C56_01015"/>
<organism evidence="3 4">
    <name type="scientific">Niabella ginsenosidivorans</name>
    <dbReference type="NCBI Taxonomy" id="1176587"/>
    <lineage>
        <taxon>Bacteria</taxon>
        <taxon>Pseudomonadati</taxon>
        <taxon>Bacteroidota</taxon>
        <taxon>Chitinophagia</taxon>
        <taxon>Chitinophagales</taxon>
        <taxon>Chitinophagaceae</taxon>
        <taxon>Niabella</taxon>
    </lineage>
</organism>
<dbReference type="InterPro" id="IPR024370">
    <property type="entry name" value="PBP_domain"/>
</dbReference>
<dbReference type="Pfam" id="PF12849">
    <property type="entry name" value="PBP_like_2"/>
    <property type="match status" value="1"/>
</dbReference>
<dbReference type="SUPFAM" id="SSF53850">
    <property type="entry name" value="Periplasmic binding protein-like II"/>
    <property type="match status" value="1"/>
</dbReference>
<proteinExistence type="predicted"/>
<dbReference type="Gene3D" id="3.40.190.10">
    <property type="entry name" value="Periplasmic binding protein-like II"/>
    <property type="match status" value="2"/>
</dbReference>
<evidence type="ECO:0000256" key="1">
    <source>
        <dbReference type="ARBA" id="ARBA00022729"/>
    </source>
</evidence>
<evidence type="ECO:0000259" key="2">
    <source>
        <dbReference type="Pfam" id="PF12849"/>
    </source>
</evidence>
<dbReference type="STRING" id="1176587.A8C56_01015"/>
<reference evidence="3 4" key="1">
    <citation type="submission" date="2016-05" db="EMBL/GenBank/DDBJ databases">
        <title>Niabella ginsenosidivorans BS26 whole genome sequencing.</title>
        <authorList>
            <person name="Im W.T."/>
            <person name="Siddiqi M.Z."/>
        </authorList>
    </citation>
    <scope>NUCLEOTIDE SEQUENCE [LARGE SCALE GENOMIC DNA]</scope>
    <source>
        <strain evidence="3 4">BS26</strain>
    </source>
</reference>
<dbReference type="InterPro" id="IPR050811">
    <property type="entry name" value="Phosphate_ABC_transporter"/>
</dbReference>
<dbReference type="Proteomes" id="UP000077667">
    <property type="component" value="Chromosome"/>
</dbReference>
<evidence type="ECO:0000313" key="3">
    <source>
        <dbReference type="EMBL" id="ANH79743.1"/>
    </source>
</evidence>
<keyword evidence="4" id="KW-1185">Reference proteome</keyword>
<evidence type="ECO:0000313" key="4">
    <source>
        <dbReference type="Proteomes" id="UP000077667"/>
    </source>
</evidence>
<dbReference type="AlphaFoldDB" id="A0A1A9HWX8"/>
<dbReference type="PANTHER" id="PTHR30570">
    <property type="entry name" value="PERIPLASMIC PHOSPHATE BINDING COMPONENT OF PHOSPHATE ABC TRANSPORTER"/>
    <property type="match status" value="1"/>
</dbReference>